<dbReference type="STRING" id="1325564.NSJP_1277"/>
<reference evidence="2 3" key="1">
    <citation type="submission" date="2017-03" db="EMBL/GenBank/DDBJ databases">
        <authorList>
            <person name="Afonso C.L."/>
            <person name="Miller P.J."/>
            <person name="Scott M.A."/>
            <person name="Spackman E."/>
            <person name="Goraichik I."/>
            <person name="Dimitrov K.M."/>
            <person name="Suarez D.L."/>
            <person name="Swayne D.E."/>
        </authorList>
    </citation>
    <scope>NUCLEOTIDE SEQUENCE [LARGE SCALE GENOMIC DNA]</scope>
    <source>
        <strain evidence="2">Genome sequencing of Nitrospira japonica strain NJ11</strain>
    </source>
</reference>
<dbReference type="Pfam" id="PF07603">
    <property type="entry name" value="Lcl_C"/>
    <property type="match status" value="1"/>
</dbReference>
<dbReference type="RefSeq" id="WP_080885977.1">
    <property type="nucleotide sequence ID" value="NZ_LT828648.1"/>
</dbReference>
<feature type="domain" description="Lcl C-terminal" evidence="1">
    <location>
        <begin position="23"/>
        <end position="137"/>
    </location>
</feature>
<gene>
    <name evidence="2" type="ORF">NSJP_1277</name>
</gene>
<dbReference type="AlphaFoldDB" id="A0A1W1I3I6"/>
<sequence>MNWDRNFPSATRFTILPEFNNEAVRDNNTGLVWQRTPDTTLRDWLGARTICANLVVGGATGWRLPSVFELKSLQDPSLPAPFVPTSVFTVPSNTFWSTTEVSPPPAGQAVWVVTFAGGMALTNGTAGGQTFLAWGVRGPMHPDTY</sequence>
<protein>
    <recommendedName>
        <fullName evidence="1">Lcl C-terminal domain-containing protein</fullName>
    </recommendedName>
</protein>
<accession>A0A1W1I3I6</accession>
<keyword evidence="3" id="KW-1185">Reference proteome</keyword>
<dbReference type="PANTHER" id="PTHR35812">
    <property type="entry name" value="LIPOPROTEIN"/>
    <property type="match status" value="1"/>
</dbReference>
<evidence type="ECO:0000259" key="1">
    <source>
        <dbReference type="Pfam" id="PF07603"/>
    </source>
</evidence>
<evidence type="ECO:0000313" key="3">
    <source>
        <dbReference type="Proteomes" id="UP000192042"/>
    </source>
</evidence>
<dbReference type="InterPro" id="IPR011460">
    <property type="entry name" value="Lcl_C"/>
</dbReference>
<dbReference type="KEGG" id="nja:NSJP_1277"/>
<proteinExistence type="predicted"/>
<dbReference type="PANTHER" id="PTHR35812:SF1">
    <property type="entry name" value="LIPOPROTEIN"/>
    <property type="match status" value="1"/>
</dbReference>
<name>A0A1W1I3I6_9BACT</name>
<dbReference type="EMBL" id="LT828648">
    <property type="protein sequence ID" value="SLM47449.1"/>
    <property type="molecule type" value="Genomic_DNA"/>
</dbReference>
<organism evidence="2 3">
    <name type="scientific">Nitrospira japonica</name>
    <dbReference type="NCBI Taxonomy" id="1325564"/>
    <lineage>
        <taxon>Bacteria</taxon>
        <taxon>Pseudomonadati</taxon>
        <taxon>Nitrospirota</taxon>
        <taxon>Nitrospiria</taxon>
        <taxon>Nitrospirales</taxon>
        <taxon>Nitrospiraceae</taxon>
        <taxon>Nitrospira</taxon>
    </lineage>
</organism>
<evidence type="ECO:0000313" key="2">
    <source>
        <dbReference type="EMBL" id="SLM47449.1"/>
    </source>
</evidence>
<dbReference type="OrthoDB" id="8555302at2"/>
<dbReference type="Proteomes" id="UP000192042">
    <property type="component" value="Chromosome I"/>
</dbReference>